<organism evidence="7 8">
    <name type="scientific">Simiduia agarivorans (strain DSM 21679 / JCM 13881 / BCRC 17597 / SA1)</name>
    <dbReference type="NCBI Taxonomy" id="1117647"/>
    <lineage>
        <taxon>Bacteria</taxon>
        <taxon>Pseudomonadati</taxon>
        <taxon>Pseudomonadota</taxon>
        <taxon>Gammaproteobacteria</taxon>
        <taxon>Cellvibrionales</taxon>
        <taxon>Cellvibrionaceae</taxon>
        <taxon>Simiduia</taxon>
    </lineage>
</organism>
<dbReference type="PANTHER" id="PTHR38776">
    <property type="entry name" value="MLTA-INTERACTING PROTEIN-RELATED"/>
    <property type="match status" value="1"/>
</dbReference>
<dbReference type="AlphaFoldDB" id="K4KIJ6"/>
<accession>K4KIJ6</accession>
<proteinExistence type="inferred from homology"/>
<keyword evidence="5" id="KW-0998">Cell outer membrane</keyword>
<feature type="signal peptide" evidence="6">
    <location>
        <begin position="1"/>
        <end position="18"/>
    </location>
</feature>
<dbReference type="Proteomes" id="UP000000466">
    <property type="component" value="Chromosome"/>
</dbReference>
<dbReference type="EMBL" id="CP003746">
    <property type="protein sequence ID" value="AFU98846.1"/>
    <property type="molecule type" value="Genomic_DNA"/>
</dbReference>
<feature type="chain" id="PRO_5003878332" description="MltA-interacting MipA family protein" evidence="6">
    <location>
        <begin position="19"/>
        <end position="459"/>
    </location>
</feature>
<dbReference type="Pfam" id="PF06629">
    <property type="entry name" value="MipA"/>
    <property type="match status" value="1"/>
</dbReference>
<protein>
    <recommendedName>
        <fullName evidence="9">MltA-interacting MipA family protein</fullName>
    </recommendedName>
</protein>
<evidence type="ECO:0000256" key="3">
    <source>
        <dbReference type="ARBA" id="ARBA00022729"/>
    </source>
</evidence>
<dbReference type="OrthoDB" id="8562138at2"/>
<dbReference type="HOGENOM" id="CLU_643952_0_0_6"/>
<dbReference type="STRING" id="1117647.M5M_08285"/>
<dbReference type="GO" id="GO:0009279">
    <property type="term" value="C:cell outer membrane"/>
    <property type="evidence" value="ECO:0007669"/>
    <property type="project" value="UniProtKB-SubCell"/>
</dbReference>
<evidence type="ECO:0000256" key="2">
    <source>
        <dbReference type="ARBA" id="ARBA00005722"/>
    </source>
</evidence>
<keyword evidence="3 6" id="KW-0732">Signal</keyword>
<evidence type="ECO:0000256" key="6">
    <source>
        <dbReference type="SAM" id="SignalP"/>
    </source>
</evidence>
<dbReference type="RefSeq" id="WP_015047011.1">
    <property type="nucleotide sequence ID" value="NC_018868.3"/>
</dbReference>
<evidence type="ECO:0008006" key="9">
    <source>
        <dbReference type="Google" id="ProtNLM"/>
    </source>
</evidence>
<name>K4KIJ6_SIMAS</name>
<evidence type="ECO:0000313" key="7">
    <source>
        <dbReference type="EMBL" id="AFU98846.1"/>
    </source>
</evidence>
<dbReference type="eggNOG" id="COG3713">
    <property type="taxonomic scope" value="Bacteria"/>
</dbReference>
<keyword evidence="8" id="KW-1185">Reference proteome</keyword>
<evidence type="ECO:0000256" key="5">
    <source>
        <dbReference type="ARBA" id="ARBA00023237"/>
    </source>
</evidence>
<keyword evidence="4" id="KW-0472">Membrane</keyword>
<dbReference type="PANTHER" id="PTHR38776:SF1">
    <property type="entry name" value="MLTA-INTERACTING PROTEIN-RELATED"/>
    <property type="match status" value="1"/>
</dbReference>
<reference evidence="7 8" key="1">
    <citation type="journal article" date="2013" name="Genome Announc.">
        <title>Complete genome sequence of Simiduia agarivorans SA1(T), a marine bacterium able to degrade a variety of polysaccharides.</title>
        <authorList>
            <person name="Lin S.Y."/>
            <person name="Shieh W.Y."/>
            <person name="Chen J.S."/>
            <person name="Tang S.L."/>
        </authorList>
    </citation>
    <scope>NUCLEOTIDE SEQUENCE [LARGE SCALE GENOMIC DNA]</scope>
    <source>
        <strain evidence="8">DSM 21679 / JCM 13881 / BCRC 17597 / SA1</strain>
    </source>
</reference>
<sequence>MKAATPLLALLLSSTTWASADTPESATAGEGRWAIGFTTRLQSSPYIGEGLRTDFLPELYYQGEAFYLDGTRAGWRTSAWDGVTFDLFGEYRFGGYNGELTQEIPGMRRYGTLEAGATAAIDIPVGQLRLTVRADTLNRHGGHSVDAEWRGQWQGDKWRLEPFVAAEFENADVNQYYYGVDAQDATPERPAYTAGAATNFSVGADAWYRLGQAHLLGVSLAYTQLDSTIDASPLTDSGNRVDARFQYRYEFLNSPVAQTAAKAADNSWLKEGWEWRLAGGYWKDGNFIEMIYLNNMAVDTKNTAMVSGFLSKKISDEVWGLPIEAHATAGLVRHFEKGEQDNFNEYVIAIKGYFNQFPWSHIVETRVGFGYGFSYAAQVPWQESDSVLEKNENDSPTLQYLDYSWDVNVGDLFRTDAARHCYAGYSIHHRSGIFGKTDVYNRVNGGSNWNTFYLQCKIR</sequence>
<evidence type="ECO:0000256" key="1">
    <source>
        <dbReference type="ARBA" id="ARBA00004442"/>
    </source>
</evidence>
<gene>
    <name evidence="7" type="ordered locus">M5M_08285</name>
</gene>
<dbReference type="InterPro" id="IPR010583">
    <property type="entry name" value="MipA"/>
</dbReference>
<comment type="subcellular location">
    <subcellularLocation>
        <location evidence="1">Cell outer membrane</location>
    </subcellularLocation>
</comment>
<dbReference type="KEGG" id="saga:M5M_08285"/>
<evidence type="ECO:0000256" key="4">
    <source>
        <dbReference type="ARBA" id="ARBA00023136"/>
    </source>
</evidence>
<evidence type="ECO:0000313" key="8">
    <source>
        <dbReference type="Proteomes" id="UP000000466"/>
    </source>
</evidence>
<comment type="similarity">
    <text evidence="2">Belongs to the MipA/OmpV family.</text>
</comment>